<dbReference type="Proteomes" id="UP000012106">
    <property type="component" value="Unassembled WGS sequence"/>
</dbReference>
<comment type="caution">
    <text evidence="2">The sequence shown here is derived from an EMBL/GenBank/DDBJ whole genome shotgun (WGS) entry which is preliminary data.</text>
</comment>
<evidence type="ECO:0000256" key="1">
    <source>
        <dbReference type="SAM" id="Phobius"/>
    </source>
</evidence>
<accession>M6JEI1</accession>
<name>M6JEI1_9LEPT</name>
<dbReference type="AlphaFoldDB" id="M6JEI1"/>
<protein>
    <submittedName>
        <fullName evidence="2">Uncharacterized protein</fullName>
    </submittedName>
</protein>
<evidence type="ECO:0000313" key="3">
    <source>
        <dbReference type="Proteomes" id="UP000012106"/>
    </source>
</evidence>
<keyword evidence="1" id="KW-1133">Transmembrane helix</keyword>
<organism evidence="2 3">
    <name type="scientific">Leptospira santarosai serovar Arenal str. MAVJ 401</name>
    <dbReference type="NCBI Taxonomy" id="1049976"/>
    <lineage>
        <taxon>Bacteria</taxon>
        <taxon>Pseudomonadati</taxon>
        <taxon>Spirochaetota</taxon>
        <taxon>Spirochaetia</taxon>
        <taxon>Leptospirales</taxon>
        <taxon>Leptospiraceae</taxon>
        <taxon>Leptospira</taxon>
    </lineage>
</organism>
<proteinExistence type="predicted"/>
<keyword evidence="1" id="KW-0812">Transmembrane</keyword>
<reference evidence="2 3" key="1">
    <citation type="submission" date="2013-01" db="EMBL/GenBank/DDBJ databases">
        <authorList>
            <person name="Harkins D.M."/>
            <person name="Durkin A.S."/>
            <person name="Brinkac L.M."/>
            <person name="Haft D.H."/>
            <person name="Selengut J.D."/>
            <person name="Sanka R."/>
            <person name="DePew J."/>
            <person name="Purushe J."/>
            <person name="Hartskeerl R.A."/>
            <person name="Ahmed A."/>
            <person name="van der Linden H."/>
            <person name="Goris M.G.A."/>
            <person name="Vinetz J.M."/>
            <person name="Sutton G.G."/>
            <person name="Nierman W.C."/>
            <person name="Fouts D.E."/>
        </authorList>
    </citation>
    <scope>NUCLEOTIDE SEQUENCE [LARGE SCALE GENOMIC DNA]</scope>
    <source>
        <strain evidence="2 3">MAVJ 401</strain>
    </source>
</reference>
<dbReference type="EMBL" id="AHMU02000077">
    <property type="protein sequence ID" value="EMN20001.1"/>
    <property type="molecule type" value="Genomic_DNA"/>
</dbReference>
<keyword evidence="1" id="KW-0472">Membrane</keyword>
<feature type="transmembrane region" description="Helical" evidence="1">
    <location>
        <begin position="20"/>
        <end position="38"/>
    </location>
</feature>
<sequence>MFYPLQDSDFLSFQNTFDLFFYTLSTFFHIGPIVPKYGRFLWKPFTKINL</sequence>
<gene>
    <name evidence="2" type="ORF">LEP1GSC063_2098</name>
</gene>
<evidence type="ECO:0000313" key="2">
    <source>
        <dbReference type="EMBL" id="EMN20001.1"/>
    </source>
</evidence>